<proteinExistence type="predicted"/>
<organism evidence="2 3">
    <name type="scientific">Romboutsia timonensis</name>
    <dbReference type="NCBI Taxonomy" id="1776391"/>
    <lineage>
        <taxon>Bacteria</taxon>
        <taxon>Bacillati</taxon>
        <taxon>Bacillota</taxon>
        <taxon>Clostridia</taxon>
        <taxon>Peptostreptococcales</taxon>
        <taxon>Peptostreptococcaceae</taxon>
        <taxon>Romboutsia</taxon>
    </lineage>
</organism>
<comment type="caution">
    <text evidence="2">The sequence shown here is derived from an EMBL/GenBank/DDBJ whole genome shotgun (WGS) entry which is preliminary data.</text>
</comment>
<dbReference type="Gene3D" id="1.10.10.1100">
    <property type="entry name" value="BFD-like [2Fe-2S]-binding domain"/>
    <property type="match status" value="1"/>
</dbReference>
<dbReference type="EMBL" id="DYUB01000189">
    <property type="protein sequence ID" value="HJG96648.1"/>
    <property type="molecule type" value="Genomic_DNA"/>
</dbReference>
<dbReference type="Proteomes" id="UP000776700">
    <property type="component" value="Unassembled WGS sequence"/>
</dbReference>
<accession>A0A921N0C3</accession>
<dbReference type="InterPro" id="IPR007419">
    <property type="entry name" value="BFD-like_2Fe2S-bd_dom"/>
</dbReference>
<sequence length="61" mass="6565">MNKDEKVCYCFNVTVGDIEKAIKDGADSLNSVKQATNAGNGCGRCSANVEKVTLELLKENK</sequence>
<feature type="domain" description="BFD-like [2Fe-2S]-binding" evidence="1">
    <location>
        <begin position="7"/>
        <end position="52"/>
    </location>
</feature>
<evidence type="ECO:0000313" key="2">
    <source>
        <dbReference type="EMBL" id="HJG96648.1"/>
    </source>
</evidence>
<evidence type="ECO:0000259" key="1">
    <source>
        <dbReference type="Pfam" id="PF04324"/>
    </source>
</evidence>
<name>A0A921N0C3_9FIRM</name>
<reference evidence="2" key="2">
    <citation type="submission" date="2021-09" db="EMBL/GenBank/DDBJ databases">
        <authorList>
            <person name="Gilroy R."/>
        </authorList>
    </citation>
    <scope>NUCLEOTIDE SEQUENCE</scope>
    <source>
        <strain evidence="2">1277</strain>
    </source>
</reference>
<dbReference type="InterPro" id="IPR041854">
    <property type="entry name" value="BFD-like_2Fe2S-bd_dom_sf"/>
</dbReference>
<evidence type="ECO:0000313" key="3">
    <source>
        <dbReference type="Proteomes" id="UP000776700"/>
    </source>
</evidence>
<reference evidence="2" key="1">
    <citation type="journal article" date="2021" name="PeerJ">
        <title>Extensive microbial diversity within the chicken gut microbiome revealed by metagenomics and culture.</title>
        <authorList>
            <person name="Gilroy R."/>
            <person name="Ravi A."/>
            <person name="Getino M."/>
            <person name="Pursley I."/>
            <person name="Horton D.L."/>
            <person name="Alikhan N.F."/>
            <person name="Baker D."/>
            <person name="Gharbi K."/>
            <person name="Hall N."/>
            <person name="Watson M."/>
            <person name="Adriaenssens E.M."/>
            <person name="Foster-Nyarko E."/>
            <person name="Jarju S."/>
            <person name="Secka A."/>
            <person name="Antonio M."/>
            <person name="Oren A."/>
            <person name="Chaudhuri R.R."/>
            <person name="La Ragione R."/>
            <person name="Hildebrand F."/>
            <person name="Pallen M.J."/>
        </authorList>
    </citation>
    <scope>NUCLEOTIDE SEQUENCE</scope>
    <source>
        <strain evidence="2">1277</strain>
    </source>
</reference>
<dbReference type="AlphaFoldDB" id="A0A921N0C3"/>
<gene>
    <name evidence="2" type="ORF">K8V90_06050</name>
</gene>
<dbReference type="Pfam" id="PF04324">
    <property type="entry name" value="Fer2_BFD"/>
    <property type="match status" value="1"/>
</dbReference>
<protein>
    <submittedName>
        <fullName evidence="2">(2Fe-2S)-binding protein</fullName>
    </submittedName>
</protein>